<keyword evidence="1" id="KW-0479">Metal-binding</keyword>
<dbReference type="GO" id="GO:0046491">
    <property type="term" value="P:L-methylmalonyl-CoA metabolic process"/>
    <property type="evidence" value="ECO:0007669"/>
    <property type="project" value="TreeGrafter"/>
</dbReference>
<dbReference type="InParanoid" id="A0A545B057"/>
<dbReference type="GO" id="GO:0004493">
    <property type="term" value="F:methylmalonyl-CoA epimerase activity"/>
    <property type="evidence" value="ECO:0007669"/>
    <property type="project" value="TreeGrafter"/>
</dbReference>
<dbReference type="SUPFAM" id="SSF54593">
    <property type="entry name" value="Glyoxalase/Bleomycin resistance protein/Dihydroxybiphenyl dioxygenase"/>
    <property type="match status" value="2"/>
</dbReference>
<comment type="caution">
    <text evidence="3">The sequence shown here is derived from an EMBL/GenBank/DDBJ whole genome shotgun (WGS) entry which is preliminary data.</text>
</comment>
<dbReference type="Proteomes" id="UP000317982">
    <property type="component" value="Unassembled WGS sequence"/>
</dbReference>
<dbReference type="InterPro" id="IPR051785">
    <property type="entry name" value="MMCE/EMCE_epimerase"/>
</dbReference>
<gene>
    <name evidence="3" type="ORF">FL583_01545</name>
</gene>
<organism evidence="3 4">
    <name type="scientific">Cryptosporangium phraense</name>
    <dbReference type="NCBI Taxonomy" id="2593070"/>
    <lineage>
        <taxon>Bacteria</taxon>
        <taxon>Bacillati</taxon>
        <taxon>Actinomycetota</taxon>
        <taxon>Actinomycetes</taxon>
        <taxon>Cryptosporangiales</taxon>
        <taxon>Cryptosporangiaceae</taxon>
        <taxon>Cryptosporangium</taxon>
    </lineage>
</organism>
<dbReference type="PANTHER" id="PTHR43048">
    <property type="entry name" value="METHYLMALONYL-COA EPIMERASE"/>
    <property type="match status" value="1"/>
</dbReference>
<dbReference type="EMBL" id="VIRS01000001">
    <property type="protein sequence ID" value="TQS46976.1"/>
    <property type="molecule type" value="Genomic_DNA"/>
</dbReference>
<evidence type="ECO:0000313" key="3">
    <source>
        <dbReference type="EMBL" id="TQS46976.1"/>
    </source>
</evidence>
<proteinExistence type="predicted"/>
<dbReference type="InterPro" id="IPR037523">
    <property type="entry name" value="VOC_core"/>
</dbReference>
<reference evidence="3 4" key="1">
    <citation type="submission" date="2019-07" db="EMBL/GenBank/DDBJ databases">
        <title>Cryptosporangium phraense sp. nov., isolated from plant litter.</title>
        <authorList>
            <person name="Suriyachadkun C."/>
        </authorList>
    </citation>
    <scope>NUCLEOTIDE SEQUENCE [LARGE SCALE GENOMIC DNA]</scope>
    <source>
        <strain evidence="3 4">A-T 5661</strain>
    </source>
</reference>
<keyword evidence="4" id="KW-1185">Reference proteome</keyword>
<evidence type="ECO:0000259" key="2">
    <source>
        <dbReference type="PROSITE" id="PS51819"/>
    </source>
</evidence>
<dbReference type="PANTHER" id="PTHR43048:SF3">
    <property type="entry name" value="METHYLMALONYL-COA EPIMERASE, MITOCHONDRIAL"/>
    <property type="match status" value="1"/>
</dbReference>
<dbReference type="PROSITE" id="PS51819">
    <property type="entry name" value="VOC"/>
    <property type="match status" value="2"/>
</dbReference>
<protein>
    <recommendedName>
        <fullName evidence="2">VOC domain-containing protein</fullName>
    </recommendedName>
</protein>
<evidence type="ECO:0000313" key="4">
    <source>
        <dbReference type="Proteomes" id="UP000317982"/>
    </source>
</evidence>
<dbReference type="Pfam" id="PF13669">
    <property type="entry name" value="Glyoxalase_4"/>
    <property type="match status" value="1"/>
</dbReference>
<dbReference type="Gene3D" id="3.10.180.10">
    <property type="entry name" value="2,3-Dihydroxybiphenyl 1,2-Dioxygenase, domain 1"/>
    <property type="match status" value="2"/>
</dbReference>
<sequence length="313" mass="35131">MERVPKKTGDYGIGIMIHCIHMTDDVKQLNDFYRDVFGAHLYMGADEPNYLPPEDRWASLMMVSDLCVETMAPNTPVDPAKPVGKFYTKFGRHWHSVGYKVDDLSGLGNNMIATGIYVGKPGGGKVEEMAPEVPYFYPSPRDMFGLMAEMCVMDMPGDPRLLPDWSERQQTWETAHPLTIRRLAHVMLGVKDLDAAVDSYVNRVQAVPLQSGIDDVTQARFQIVQLGDSLLKLVQPLEETSDLGRHVAKYGNMIYAVTFRVADLDSAERWLARKNIRTSRPTPTTLAADPADTWGAPYFFTTDSVPDDPFENH</sequence>
<accession>A0A545B057</accession>
<name>A0A545B057_9ACTN</name>
<dbReference type="InterPro" id="IPR029068">
    <property type="entry name" value="Glyas_Bleomycin-R_OHBP_Dase"/>
</dbReference>
<dbReference type="GO" id="GO:0046872">
    <property type="term" value="F:metal ion binding"/>
    <property type="evidence" value="ECO:0007669"/>
    <property type="project" value="UniProtKB-KW"/>
</dbReference>
<dbReference type="AlphaFoldDB" id="A0A545B057"/>
<feature type="domain" description="VOC" evidence="2">
    <location>
        <begin position="182"/>
        <end position="313"/>
    </location>
</feature>
<dbReference type="RefSeq" id="WP_142702594.1">
    <property type="nucleotide sequence ID" value="NZ_VIRS01000001.1"/>
</dbReference>
<evidence type="ECO:0000256" key="1">
    <source>
        <dbReference type="ARBA" id="ARBA00022723"/>
    </source>
</evidence>
<feature type="domain" description="VOC" evidence="2">
    <location>
        <begin position="15"/>
        <end position="153"/>
    </location>
</feature>
<dbReference type="OrthoDB" id="4577835at2"/>